<evidence type="ECO:0000256" key="11">
    <source>
        <dbReference type="ARBA" id="ARBA00048701"/>
    </source>
</evidence>
<dbReference type="EMBL" id="CADEBC010000532">
    <property type="protein sequence ID" value="CAB3248190.1"/>
    <property type="molecule type" value="Genomic_DNA"/>
</dbReference>
<feature type="transmembrane region" description="Helical" evidence="17">
    <location>
        <begin position="86"/>
        <end position="107"/>
    </location>
</feature>
<proteinExistence type="inferred from homology"/>
<evidence type="ECO:0000256" key="9">
    <source>
        <dbReference type="ARBA" id="ARBA00047863"/>
    </source>
</evidence>
<evidence type="ECO:0000256" key="16">
    <source>
        <dbReference type="ARBA" id="ARBA00049428"/>
    </source>
</evidence>
<evidence type="ECO:0000313" key="20">
    <source>
        <dbReference type="Proteomes" id="UP000494106"/>
    </source>
</evidence>
<evidence type="ECO:0000256" key="1">
    <source>
        <dbReference type="ARBA" id="ARBA00000923"/>
    </source>
</evidence>
<evidence type="ECO:0000256" key="2">
    <source>
        <dbReference type="ARBA" id="ARBA00004127"/>
    </source>
</evidence>
<dbReference type="Proteomes" id="UP000494256">
    <property type="component" value="Unassembled WGS sequence"/>
</dbReference>
<evidence type="ECO:0000313" key="19">
    <source>
        <dbReference type="EMBL" id="CAB3248190.1"/>
    </source>
</evidence>
<dbReference type="PANTHER" id="PTHR10989:SF16">
    <property type="entry name" value="AT02829P-RELATED"/>
    <property type="match status" value="1"/>
</dbReference>
<evidence type="ECO:0000256" key="3">
    <source>
        <dbReference type="ARBA" id="ARBA00009300"/>
    </source>
</evidence>
<comment type="catalytic activity">
    <reaction evidence="13">
        <text>9-octadecanoyloxy-octadecanoate + H2O = 9-hydroxy-octadecanoate + octadecanoate + H(+)</text>
        <dbReference type="Rhea" id="RHEA:52096"/>
        <dbReference type="ChEBI" id="CHEBI:15377"/>
        <dbReference type="ChEBI" id="CHEBI:15378"/>
        <dbReference type="ChEBI" id="CHEBI:25629"/>
        <dbReference type="ChEBI" id="CHEBI:136286"/>
        <dbReference type="ChEBI" id="CHEBI:136373"/>
    </reaction>
    <physiologicalReaction direction="left-to-right" evidence="13">
        <dbReference type="Rhea" id="RHEA:52097"/>
    </physiologicalReaction>
</comment>
<evidence type="ECO:0000256" key="5">
    <source>
        <dbReference type="ARBA" id="ARBA00022989"/>
    </source>
</evidence>
<dbReference type="GO" id="GO:0016020">
    <property type="term" value="C:membrane"/>
    <property type="evidence" value="ECO:0007669"/>
    <property type="project" value="InterPro"/>
</dbReference>
<evidence type="ECO:0000256" key="12">
    <source>
        <dbReference type="ARBA" id="ARBA00048800"/>
    </source>
</evidence>
<comment type="catalytic activity">
    <reaction evidence="9">
        <text>9-hexadecanoyloxy-octadecanoate + H2O = 9-hydroxy-octadecanoate + hexadecanoate + H(+)</text>
        <dbReference type="Rhea" id="RHEA:52052"/>
        <dbReference type="ChEBI" id="CHEBI:7896"/>
        <dbReference type="ChEBI" id="CHEBI:15377"/>
        <dbReference type="ChEBI" id="CHEBI:15378"/>
        <dbReference type="ChEBI" id="CHEBI:83670"/>
        <dbReference type="ChEBI" id="CHEBI:136286"/>
    </reaction>
    <physiologicalReaction direction="left-to-right" evidence="9">
        <dbReference type="Rhea" id="RHEA:52053"/>
    </physiologicalReaction>
</comment>
<comment type="catalytic activity">
    <reaction evidence="16">
        <text>12-(9Z-hexadecenoyloxy)-octadecanoate + H2O = 12-hydroxyoctadecanoate + (9Z)-hexadecenoate + H(+)</text>
        <dbReference type="Rhea" id="RHEA:52072"/>
        <dbReference type="ChEBI" id="CHEBI:15377"/>
        <dbReference type="ChEBI" id="CHEBI:15378"/>
        <dbReference type="ChEBI" id="CHEBI:32372"/>
        <dbReference type="ChEBI" id="CHEBI:84201"/>
        <dbReference type="ChEBI" id="CHEBI:136312"/>
    </reaction>
    <physiologicalReaction direction="left-to-right" evidence="16">
        <dbReference type="Rhea" id="RHEA:52073"/>
    </physiologicalReaction>
</comment>
<evidence type="ECO:0000313" key="21">
    <source>
        <dbReference type="Proteomes" id="UP000494256"/>
    </source>
</evidence>
<evidence type="ECO:0000256" key="17">
    <source>
        <dbReference type="SAM" id="Phobius"/>
    </source>
</evidence>
<comment type="catalytic activity">
    <reaction evidence="12">
        <text>9-(9Z-octadecenoyloxy)-octadecanoate + H2O = 9-hydroxy-octadecanoate + (9Z)-octadecenoate + H(+)</text>
        <dbReference type="Rhea" id="RHEA:52048"/>
        <dbReference type="ChEBI" id="CHEBI:15377"/>
        <dbReference type="ChEBI" id="CHEBI:15378"/>
        <dbReference type="ChEBI" id="CHEBI:30823"/>
        <dbReference type="ChEBI" id="CHEBI:136282"/>
        <dbReference type="ChEBI" id="CHEBI:136286"/>
    </reaction>
    <physiologicalReaction direction="left-to-right" evidence="12">
        <dbReference type="Rhea" id="RHEA:52049"/>
    </physiologicalReaction>
</comment>
<name>A0A8S0ZFE2_ARCPL</name>
<dbReference type="EMBL" id="CADEBD010000288">
    <property type="protein sequence ID" value="CAB3231454.1"/>
    <property type="molecule type" value="Genomic_DNA"/>
</dbReference>
<dbReference type="InterPro" id="IPR006838">
    <property type="entry name" value="ADTRP_AIG1"/>
</dbReference>
<dbReference type="Pfam" id="PF04750">
    <property type="entry name" value="Far-17a_AIG1"/>
    <property type="match status" value="1"/>
</dbReference>
<dbReference type="AlphaFoldDB" id="A0A8S0ZFE2"/>
<dbReference type="GO" id="GO:0012505">
    <property type="term" value="C:endomembrane system"/>
    <property type="evidence" value="ECO:0007669"/>
    <property type="project" value="UniProtKB-SubCell"/>
</dbReference>
<dbReference type="PANTHER" id="PTHR10989">
    <property type="entry name" value="ANDROGEN-INDUCED PROTEIN 1-RELATED"/>
    <property type="match status" value="1"/>
</dbReference>
<organism evidence="18 21">
    <name type="scientific">Arctia plantaginis</name>
    <name type="common">Wood tiger moth</name>
    <name type="synonym">Phalaena plantaginis</name>
    <dbReference type="NCBI Taxonomy" id="874455"/>
    <lineage>
        <taxon>Eukaryota</taxon>
        <taxon>Metazoa</taxon>
        <taxon>Ecdysozoa</taxon>
        <taxon>Arthropoda</taxon>
        <taxon>Hexapoda</taxon>
        <taxon>Insecta</taxon>
        <taxon>Pterygota</taxon>
        <taxon>Neoptera</taxon>
        <taxon>Endopterygota</taxon>
        <taxon>Lepidoptera</taxon>
        <taxon>Glossata</taxon>
        <taxon>Ditrysia</taxon>
        <taxon>Noctuoidea</taxon>
        <taxon>Erebidae</taxon>
        <taxon>Arctiinae</taxon>
        <taxon>Arctia</taxon>
    </lineage>
</organism>
<comment type="catalytic activity">
    <reaction evidence="7">
        <text>12-hexadecanoyloxy-octadecanoate + H2O = 12-hydroxyoctadecanoate + hexadecanoate + H(+)</text>
        <dbReference type="Rhea" id="RHEA:52056"/>
        <dbReference type="ChEBI" id="CHEBI:7896"/>
        <dbReference type="ChEBI" id="CHEBI:15377"/>
        <dbReference type="ChEBI" id="CHEBI:15378"/>
        <dbReference type="ChEBI" id="CHEBI:83677"/>
        <dbReference type="ChEBI" id="CHEBI:84201"/>
    </reaction>
    <physiologicalReaction direction="left-to-right" evidence="7">
        <dbReference type="Rhea" id="RHEA:52057"/>
    </physiologicalReaction>
</comment>
<comment type="similarity">
    <text evidence="3">Belongs to the AIG1 family.</text>
</comment>
<evidence type="ECO:0000256" key="10">
    <source>
        <dbReference type="ARBA" id="ARBA00048680"/>
    </source>
</evidence>
<accession>A0A8S0ZFE2</accession>
<comment type="catalytic activity">
    <reaction evidence="14">
        <text>13-(9Z-octadecenoyloxy)-octadecanoate + H2O = 13-hydroxy-octadecanoate + (9Z)-octadecenoate + H(+)</text>
        <dbReference type="Rhea" id="RHEA:52064"/>
        <dbReference type="ChEBI" id="CHEBI:15377"/>
        <dbReference type="ChEBI" id="CHEBI:15378"/>
        <dbReference type="ChEBI" id="CHEBI:30823"/>
        <dbReference type="ChEBI" id="CHEBI:136303"/>
        <dbReference type="ChEBI" id="CHEBI:136304"/>
    </reaction>
    <physiologicalReaction direction="left-to-right" evidence="14">
        <dbReference type="Rhea" id="RHEA:52065"/>
    </physiologicalReaction>
</comment>
<evidence type="ECO:0000256" key="4">
    <source>
        <dbReference type="ARBA" id="ARBA00022692"/>
    </source>
</evidence>
<protein>
    <submittedName>
        <fullName evidence="18">Uncharacterized protein</fullName>
    </submittedName>
</protein>
<comment type="catalytic activity">
    <reaction evidence="11">
        <text>12-(9Z-octadecenoyloxy)-octadecanoate + H2O = 12-hydroxyoctadecanoate + (9Z)-octadecenoate + H(+)</text>
        <dbReference type="Rhea" id="RHEA:52060"/>
        <dbReference type="ChEBI" id="CHEBI:15377"/>
        <dbReference type="ChEBI" id="CHEBI:15378"/>
        <dbReference type="ChEBI" id="CHEBI:30823"/>
        <dbReference type="ChEBI" id="CHEBI:84201"/>
        <dbReference type="ChEBI" id="CHEBI:136302"/>
    </reaction>
    <physiologicalReaction direction="left-to-right" evidence="11">
        <dbReference type="Rhea" id="RHEA:52061"/>
    </physiologicalReaction>
</comment>
<evidence type="ECO:0000256" key="15">
    <source>
        <dbReference type="ARBA" id="ARBA00049322"/>
    </source>
</evidence>
<reference evidence="20 21" key="1">
    <citation type="submission" date="2020-04" db="EMBL/GenBank/DDBJ databases">
        <authorList>
            <person name="Wallbank WR R."/>
            <person name="Pardo Diaz C."/>
            <person name="Kozak K."/>
            <person name="Martin S."/>
            <person name="Jiggins C."/>
            <person name="Moest M."/>
            <person name="Warren A I."/>
            <person name="Byers J.R.P. K."/>
            <person name="Montejo-Kovacevich G."/>
            <person name="Yen C E."/>
        </authorList>
    </citation>
    <scope>NUCLEOTIDE SEQUENCE [LARGE SCALE GENOMIC DNA]</scope>
</reference>
<comment type="catalytic activity">
    <reaction evidence="15">
        <text>13-(9Z-hexadecenoyloxy)-octadecanoate + H2O = 13-hydroxy-octadecanoate + (9Z)-hexadecenoate + H(+)</text>
        <dbReference type="Rhea" id="RHEA:52076"/>
        <dbReference type="ChEBI" id="CHEBI:15377"/>
        <dbReference type="ChEBI" id="CHEBI:15378"/>
        <dbReference type="ChEBI" id="CHEBI:32372"/>
        <dbReference type="ChEBI" id="CHEBI:136304"/>
        <dbReference type="ChEBI" id="CHEBI:136315"/>
    </reaction>
    <physiologicalReaction direction="left-to-right" evidence="15">
        <dbReference type="Rhea" id="RHEA:52077"/>
    </physiologicalReaction>
</comment>
<comment type="subcellular location">
    <subcellularLocation>
        <location evidence="2">Endomembrane system</location>
        <topology evidence="2">Multi-pass membrane protein</topology>
    </subcellularLocation>
</comment>
<evidence type="ECO:0000313" key="18">
    <source>
        <dbReference type="EMBL" id="CAB3231454.1"/>
    </source>
</evidence>
<sequence>MLFLFHSFIVALNSYAIWYDQQYVDLPVPSEDFANMPIKARGVFLTFWCLVLQTVYFTIALLNDIFGTNATAPKKPPLIRKIKDTVFSLSFTIAIYVATAFWGLYIVNKELIFPDDIEIEFPSWLNHTMHTFIVPFILIELFISNRNYPSRILGEKLHNLSTLDIRVTYEKKR</sequence>
<evidence type="ECO:0000256" key="7">
    <source>
        <dbReference type="ARBA" id="ARBA00047368"/>
    </source>
</evidence>
<keyword evidence="4 17" id="KW-0812">Transmembrane</keyword>
<comment type="catalytic activity">
    <reaction evidence="8">
        <text>13-octadecanoyloxy-octadecanoate + H2O = 13-hydroxy-octadecanoate + octadecanoate + H(+)</text>
        <dbReference type="Rhea" id="RHEA:52084"/>
        <dbReference type="ChEBI" id="CHEBI:15377"/>
        <dbReference type="ChEBI" id="CHEBI:15378"/>
        <dbReference type="ChEBI" id="CHEBI:25629"/>
        <dbReference type="ChEBI" id="CHEBI:136304"/>
        <dbReference type="ChEBI" id="CHEBI:136335"/>
    </reaction>
    <physiologicalReaction direction="left-to-right" evidence="8">
        <dbReference type="Rhea" id="RHEA:52085"/>
    </physiologicalReaction>
</comment>
<keyword evidence="5 17" id="KW-1133">Transmembrane helix</keyword>
<comment type="catalytic activity">
    <reaction evidence="10">
        <text>12-octadecanoyloxy-octadecanoate + H2O = 12-hydroxyoctadecanoate + octadecanoate + H(+)</text>
        <dbReference type="Rhea" id="RHEA:52080"/>
        <dbReference type="ChEBI" id="CHEBI:15377"/>
        <dbReference type="ChEBI" id="CHEBI:15378"/>
        <dbReference type="ChEBI" id="CHEBI:25629"/>
        <dbReference type="ChEBI" id="CHEBI:84201"/>
        <dbReference type="ChEBI" id="CHEBI:136330"/>
    </reaction>
    <physiologicalReaction direction="left-to-right" evidence="10">
        <dbReference type="Rhea" id="RHEA:52081"/>
    </physiologicalReaction>
</comment>
<gene>
    <name evidence="19" type="ORF">APLA_LOCUS11571</name>
    <name evidence="18" type="ORF">APLA_LOCUS5185</name>
</gene>
<keyword evidence="20" id="KW-1185">Reference proteome</keyword>
<feature type="transmembrane region" description="Helical" evidence="17">
    <location>
        <begin position="127"/>
        <end position="143"/>
    </location>
</feature>
<evidence type="ECO:0000256" key="13">
    <source>
        <dbReference type="ARBA" id="ARBA00049221"/>
    </source>
</evidence>
<comment type="caution">
    <text evidence="18">The sequence shown here is derived from an EMBL/GenBank/DDBJ whole genome shotgun (WGS) entry which is preliminary data.</text>
</comment>
<dbReference type="Proteomes" id="UP000494106">
    <property type="component" value="Unassembled WGS sequence"/>
</dbReference>
<comment type="catalytic activity">
    <reaction evidence="1">
        <text>9-(9Z-hexadecenoyloxy)-octadecanoate + H2O = (9Z)-hexadecenoate + 9-hydroxy-octadecanoate + H(+)</text>
        <dbReference type="Rhea" id="RHEA:52068"/>
        <dbReference type="ChEBI" id="CHEBI:15377"/>
        <dbReference type="ChEBI" id="CHEBI:15378"/>
        <dbReference type="ChEBI" id="CHEBI:32372"/>
        <dbReference type="ChEBI" id="CHEBI:136286"/>
        <dbReference type="ChEBI" id="CHEBI:136309"/>
    </reaction>
    <physiologicalReaction direction="left-to-right" evidence="1">
        <dbReference type="Rhea" id="RHEA:52069"/>
    </physiologicalReaction>
</comment>
<evidence type="ECO:0000256" key="8">
    <source>
        <dbReference type="ARBA" id="ARBA00047427"/>
    </source>
</evidence>
<evidence type="ECO:0000256" key="14">
    <source>
        <dbReference type="ARBA" id="ARBA00049296"/>
    </source>
</evidence>
<evidence type="ECO:0000256" key="6">
    <source>
        <dbReference type="ARBA" id="ARBA00023136"/>
    </source>
</evidence>
<keyword evidence="6 17" id="KW-0472">Membrane</keyword>
<feature type="transmembrane region" description="Helical" evidence="17">
    <location>
        <begin position="40"/>
        <end position="66"/>
    </location>
</feature>
<dbReference type="OrthoDB" id="1898221at2759"/>